<gene>
    <name evidence="3" type="primary">metZ</name>
    <name evidence="5" type="ORF">ABE541_06355</name>
</gene>
<reference evidence="5 6" key="1">
    <citation type="submission" date="2024-04" db="EMBL/GenBank/DDBJ databases">
        <title>WGS of bacteria from Torrens River.</title>
        <authorList>
            <person name="Wyrsch E.R."/>
            <person name="Drigo B."/>
        </authorList>
    </citation>
    <scope>NUCLEOTIDE SEQUENCE [LARGE SCALE GENOMIC DNA]</scope>
    <source>
        <strain evidence="5 6">TWI391</strain>
    </source>
</reference>
<dbReference type="PROSITE" id="PS00868">
    <property type="entry name" value="CYS_MET_METAB_PP"/>
    <property type="match status" value="1"/>
</dbReference>
<comment type="caution">
    <text evidence="5">The sequence shown here is derived from an EMBL/GenBank/DDBJ whole genome shotgun (WGS) entry which is preliminary data.</text>
</comment>
<dbReference type="InterPro" id="IPR015421">
    <property type="entry name" value="PyrdxlP-dep_Trfase_major"/>
</dbReference>
<dbReference type="InterPro" id="IPR015424">
    <property type="entry name" value="PyrdxlP-dep_Trfase"/>
</dbReference>
<dbReference type="PANTHER" id="PTHR11808">
    <property type="entry name" value="TRANS-SULFURATION ENZYME FAMILY MEMBER"/>
    <property type="match status" value="1"/>
</dbReference>
<dbReference type="RefSeq" id="WP_021188037.1">
    <property type="nucleotide sequence ID" value="NZ_JAOQNK010000001.1"/>
</dbReference>
<keyword evidence="2 3" id="KW-0663">Pyridoxal phosphate</keyword>
<comment type="pathway">
    <text evidence="3">Amino-acid biosynthesis; L-methionine biosynthesis via de novo pathway; L-homocysteine from O-succinyl-L-homoserine: step 1/1.</text>
</comment>
<dbReference type="InterPro" id="IPR015422">
    <property type="entry name" value="PyrdxlP-dep_Trfase_small"/>
</dbReference>
<feature type="modified residue" description="N6-(pyridoxal phosphate)lysine" evidence="3">
    <location>
        <position position="205"/>
    </location>
</feature>
<evidence type="ECO:0000256" key="1">
    <source>
        <dbReference type="ARBA" id="ARBA00001933"/>
    </source>
</evidence>
<organism evidence="5 6">
    <name type="scientific">Sphingobacterium kitahiroshimense</name>
    <dbReference type="NCBI Taxonomy" id="470446"/>
    <lineage>
        <taxon>Bacteria</taxon>
        <taxon>Pseudomonadati</taxon>
        <taxon>Bacteroidota</taxon>
        <taxon>Sphingobacteriia</taxon>
        <taxon>Sphingobacteriales</taxon>
        <taxon>Sphingobacteriaceae</taxon>
        <taxon>Sphingobacterium</taxon>
    </lineage>
</organism>
<evidence type="ECO:0000313" key="6">
    <source>
        <dbReference type="Proteomes" id="UP001409291"/>
    </source>
</evidence>
<evidence type="ECO:0000313" key="5">
    <source>
        <dbReference type="EMBL" id="MEN5376877.1"/>
    </source>
</evidence>
<dbReference type="InterPro" id="IPR006234">
    <property type="entry name" value="O-succ-hSer_sulfhydrylase"/>
</dbReference>
<dbReference type="SUPFAM" id="SSF53383">
    <property type="entry name" value="PLP-dependent transferases"/>
    <property type="match status" value="1"/>
</dbReference>
<keyword evidence="6" id="KW-1185">Reference proteome</keyword>
<dbReference type="HAMAP" id="MF_02056">
    <property type="entry name" value="MetZ"/>
    <property type="match status" value="1"/>
</dbReference>
<evidence type="ECO:0000256" key="3">
    <source>
        <dbReference type="HAMAP-Rule" id="MF_02056"/>
    </source>
</evidence>
<dbReference type="Gene3D" id="3.90.1150.10">
    <property type="entry name" value="Aspartate Aminotransferase, domain 1"/>
    <property type="match status" value="1"/>
</dbReference>
<dbReference type="Proteomes" id="UP001409291">
    <property type="component" value="Unassembled WGS sequence"/>
</dbReference>
<evidence type="ECO:0000256" key="2">
    <source>
        <dbReference type="ARBA" id="ARBA00022898"/>
    </source>
</evidence>
<comment type="cofactor">
    <cofactor evidence="1 3 4">
        <name>pyridoxal 5'-phosphate</name>
        <dbReference type="ChEBI" id="CHEBI:597326"/>
    </cofactor>
</comment>
<comment type="function">
    <text evidence="3">Catalyzes the formation of L-homocysteine from O-succinyl-L-homoserine (OSHS) and hydrogen sulfide.</text>
</comment>
<name>A0ABV0BQK6_9SPHI</name>
<sequence length="390" mass="43344">MNKDQSKIIREQADRSATREHSVPLYLTSSFIFDSAEQGRAIFADEEQGMIYSRYANPNTSELINKVCILEEAEAGLSFSSGMAAVFASFAGIVESGDHIVSSRAIFGSTHQLFTQLFPRWGVTTTYVDAVDPEEWEKAIQPNTKIIFLESPSNPGLELVDLEWLGSLKKKYPNIILAIDNCFATPYLQKPLKYGFDLSIHSATKYMDGQGRVLGGLVVGKQELIDKLMFFIRHTGPSLSPFNAWVISKSLDTLGLRMDRHCSNALALATVLETNEEIEDVKYPFLPSHPQYELAKKQMKAGGGIVTFVVKGGKERAFRFLDELNMILYTSNLGDARSIATHPASTTHSKLTEDERLNLGIQPGSVRLSVGLEDQEDIIQDILQALEKTK</sequence>
<protein>
    <recommendedName>
        <fullName evidence="3">O-succinylhomoserine sulfhydrylase</fullName>
        <shortName evidence="3">OSH sulfhydrylase</shortName>
        <shortName evidence="3">OSHS sulfhydrylase</shortName>
        <ecNumber evidence="3">2.5.1.-</ecNumber>
    </recommendedName>
</protein>
<dbReference type="InterPro" id="IPR054542">
    <property type="entry name" value="Cys_met_metab_PP"/>
</dbReference>
<proteinExistence type="inferred from homology"/>
<dbReference type="InterPro" id="IPR000277">
    <property type="entry name" value="Cys/Met-Metab_PyrdxlP-dep_enz"/>
</dbReference>
<dbReference type="Gene3D" id="3.40.640.10">
    <property type="entry name" value="Type I PLP-dependent aspartate aminotransferase-like (Major domain)"/>
    <property type="match status" value="1"/>
</dbReference>
<dbReference type="EMBL" id="JBDJNQ010000002">
    <property type="protein sequence ID" value="MEN5376877.1"/>
    <property type="molecule type" value="Genomic_DNA"/>
</dbReference>
<keyword evidence="5" id="KW-0032">Aminotransferase</keyword>
<keyword evidence="3" id="KW-0808">Transferase</keyword>
<dbReference type="PIRSF" id="PIRSF001434">
    <property type="entry name" value="CGS"/>
    <property type="match status" value="1"/>
</dbReference>
<keyword evidence="3" id="KW-0028">Amino-acid biosynthesis</keyword>
<keyword evidence="3" id="KW-0486">Methionine biosynthesis</keyword>
<dbReference type="EC" id="2.5.1.-" evidence="3"/>
<accession>A0ABV0BQK6</accession>
<dbReference type="Pfam" id="PF01053">
    <property type="entry name" value="Cys_Met_Meta_PP"/>
    <property type="match status" value="1"/>
</dbReference>
<dbReference type="PANTHER" id="PTHR11808:SF80">
    <property type="entry name" value="CYSTATHIONINE GAMMA-LYASE"/>
    <property type="match status" value="1"/>
</dbReference>
<dbReference type="CDD" id="cd00614">
    <property type="entry name" value="CGS_like"/>
    <property type="match status" value="1"/>
</dbReference>
<comment type="catalytic activity">
    <reaction evidence="3">
        <text>O-succinyl-L-homoserine + hydrogen sulfide = L-homocysteine + succinate</text>
        <dbReference type="Rhea" id="RHEA:27826"/>
        <dbReference type="ChEBI" id="CHEBI:29919"/>
        <dbReference type="ChEBI" id="CHEBI:30031"/>
        <dbReference type="ChEBI" id="CHEBI:57661"/>
        <dbReference type="ChEBI" id="CHEBI:58199"/>
    </reaction>
</comment>
<comment type="similarity">
    <text evidence="3">Belongs to the trans-sulfuration enzymes family. MetZ subfamily.</text>
</comment>
<evidence type="ECO:0000256" key="4">
    <source>
        <dbReference type="RuleBase" id="RU362118"/>
    </source>
</evidence>
<comment type="subunit">
    <text evidence="3">Homotetramer.</text>
</comment>
<dbReference type="GO" id="GO:0008483">
    <property type="term" value="F:transaminase activity"/>
    <property type="evidence" value="ECO:0007669"/>
    <property type="project" value="UniProtKB-KW"/>
</dbReference>